<dbReference type="PROSITE" id="PS00028">
    <property type="entry name" value="ZINC_FINGER_C2H2_1"/>
    <property type="match status" value="9"/>
</dbReference>
<evidence type="ECO:0000313" key="8">
    <source>
        <dbReference type="EMBL" id="CAK1553193.1"/>
    </source>
</evidence>
<sequence>MEVEKINVISLAPCVSDVNSCGCCKQVNVKLTSFLKCSFGYIIERFLDIKISKSDFYICCVCHSMLVKIHKFMRQIKYNNGLFEKCILDEKPWYNLKTTDPVIIDTFMPLNATSLMKTDHQKGPAVSTRTKQSPPKHIKSEDAQIKEEDSDSTDYKDIEYIEDSIDCDSNIEFSNLERTVTASVTTHKLKKRTPKALGMSYEGKIQIIKISLDDVWKERELNRSNEKYLRLPHKCEDCIVAFQNEPGLIDHMLQKHKVRVENGVKCNICNSIFPSQMSYDIHYKRHFKRYECIACGKRSRTPSVYPLLKHYQEQHEAISYTYKCKCCDFTTNKYNEHRQHKRSHLSPVTCSYCNKTLSCTTSLNTHVRAVHENKLQGEFPCDVCGKVYVRLRSLRAHEKIHNASGNFYCEDCQSTFKTERNLRQHLKMHSRHVTDVMMRYSCEECGKKFLRKRILEEHFNFTHLKKSNHTCDQCSKIFKSSRNLIRHVRQVHEKFRLPKNKICDHCGRGFATTNTLNAHIRTHTGERPYQCPDCSSTFRHPAALYTHKKLLHNPNRKRP</sequence>
<keyword evidence="2" id="KW-0677">Repeat</keyword>
<dbReference type="InterPro" id="IPR003604">
    <property type="entry name" value="Matrin/U1-like-C_Znf_C2H2"/>
</dbReference>
<feature type="domain" description="C2H2-type" evidence="7">
    <location>
        <begin position="348"/>
        <end position="376"/>
    </location>
</feature>
<keyword evidence="9" id="KW-1185">Reference proteome</keyword>
<dbReference type="FunFam" id="3.30.160.60:FF:002343">
    <property type="entry name" value="Zinc finger protein 33A"/>
    <property type="match status" value="1"/>
</dbReference>
<feature type="domain" description="C2H2-type" evidence="7">
    <location>
        <begin position="469"/>
        <end position="497"/>
    </location>
</feature>
<dbReference type="Gene3D" id="3.30.160.60">
    <property type="entry name" value="Classic Zinc Finger"/>
    <property type="match status" value="6"/>
</dbReference>
<dbReference type="Pfam" id="PF12874">
    <property type="entry name" value="zf-met"/>
    <property type="match status" value="1"/>
</dbReference>
<dbReference type="Proteomes" id="UP001497472">
    <property type="component" value="Unassembled WGS sequence"/>
</dbReference>
<dbReference type="EMBL" id="CAVLEF010000215">
    <property type="protein sequence ID" value="CAK1553193.1"/>
    <property type="molecule type" value="Genomic_DNA"/>
</dbReference>
<dbReference type="SMART" id="SM00355">
    <property type="entry name" value="ZnF_C2H2"/>
    <property type="match status" value="11"/>
</dbReference>
<accession>A0AAV1JWB2</accession>
<dbReference type="PANTHER" id="PTHR23234">
    <property type="entry name" value="ZNF44 PROTEIN"/>
    <property type="match status" value="1"/>
</dbReference>
<feature type="domain" description="C2H2-type" evidence="7">
    <location>
        <begin position="407"/>
        <end position="434"/>
    </location>
</feature>
<evidence type="ECO:0000259" key="7">
    <source>
        <dbReference type="PROSITE" id="PS50157"/>
    </source>
</evidence>
<feature type="compositionally biased region" description="Basic and acidic residues" evidence="6">
    <location>
        <begin position="138"/>
        <end position="151"/>
    </location>
</feature>
<evidence type="ECO:0000256" key="3">
    <source>
        <dbReference type="ARBA" id="ARBA00022771"/>
    </source>
</evidence>
<dbReference type="Pfam" id="PF13894">
    <property type="entry name" value="zf-C2H2_4"/>
    <property type="match status" value="1"/>
</dbReference>
<dbReference type="PROSITE" id="PS50157">
    <property type="entry name" value="ZINC_FINGER_C2H2_2"/>
    <property type="match status" value="7"/>
</dbReference>
<dbReference type="PANTHER" id="PTHR23234:SF10">
    <property type="entry name" value="RIKEN CDNA 6720489N17 GENE-RELATED"/>
    <property type="match status" value="1"/>
</dbReference>
<proteinExistence type="predicted"/>
<protein>
    <recommendedName>
        <fullName evidence="7">C2H2-type domain-containing protein</fullName>
    </recommendedName>
</protein>
<dbReference type="InterPro" id="IPR050758">
    <property type="entry name" value="Znf_C2H2-type"/>
</dbReference>
<dbReference type="AlphaFoldDB" id="A0AAV1JWB2"/>
<keyword evidence="3 5" id="KW-0863">Zinc-finger</keyword>
<dbReference type="InterPro" id="IPR036236">
    <property type="entry name" value="Znf_C2H2_sf"/>
</dbReference>
<evidence type="ECO:0000256" key="6">
    <source>
        <dbReference type="SAM" id="MobiDB-lite"/>
    </source>
</evidence>
<evidence type="ECO:0000256" key="2">
    <source>
        <dbReference type="ARBA" id="ARBA00022737"/>
    </source>
</evidence>
<dbReference type="GO" id="GO:0006355">
    <property type="term" value="P:regulation of DNA-templated transcription"/>
    <property type="evidence" value="ECO:0007669"/>
    <property type="project" value="UniProtKB-ARBA"/>
</dbReference>
<gene>
    <name evidence="8" type="ORF">LNINA_LOCUS12207</name>
</gene>
<name>A0AAV1JWB2_9NEOP</name>
<feature type="domain" description="C2H2-type" evidence="7">
    <location>
        <begin position="379"/>
        <end position="406"/>
    </location>
</feature>
<evidence type="ECO:0000256" key="1">
    <source>
        <dbReference type="ARBA" id="ARBA00022723"/>
    </source>
</evidence>
<reference evidence="8 9" key="1">
    <citation type="submission" date="2023-11" db="EMBL/GenBank/DDBJ databases">
        <authorList>
            <person name="Okamura Y."/>
        </authorList>
    </citation>
    <scope>NUCLEOTIDE SEQUENCE [LARGE SCALE GENOMIC DNA]</scope>
</reference>
<dbReference type="GO" id="GO:0008270">
    <property type="term" value="F:zinc ion binding"/>
    <property type="evidence" value="ECO:0007669"/>
    <property type="project" value="UniProtKB-KW"/>
</dbReference>
<keyword evidence="1" id="KW-0479">Metal-binding</keyword>
<dbReference type="SMART" id="SM00451">
    <property type="entry name" value="ZnF_U1"/>
    <property type="match status" value="2"/>
</dbReference>
<organism evidence="8 9">
    <name type="scientific">Leptosia nina</name>
    <dbReference type="NCBI Taxonomy" id="320188"/>
    <lineage>
        <taxon>Eukaryota</taxon>
        <taxon>Metazoa</taxon>
        <taxon>Ecdysozoa</taxon>
        <taxon>Arthropoda</taxon>
        <taxon>Hexapoda</taxon>
        <taxon>Insecta</taxon>
        <taxon>Pterygota</taxon>
        <taxon>Neoptera</taxon>
        <taxon>Endopterygota</taxon>
        <taxon>Lepidoptera</taxon>
        <taxon>Glossata</taxon>
        <taxon>Ditrysia</taxon>
        <taxon>Papilionoidea</taxon>
        <taxon>Pieridae</taxon>
        <taxon>Pierinae</taxon>
        <taxon>Leptosia</taxon>
    </lineage>
</organism>
<evidence type="ECO:0000256" key="4">
    <source>
        <dbReference type="ARBA" id="ARBA00022833"/>
    </source>
</evidence>
<dbReference type="SUPFAM" id="SSF57667">
    <property type="entry name" value="beta-beta-alpha zinc fingers"/>
    <property type="match status" value="5"/>
</dbReference>
<evidence type="ECO:0000256" key="5">
    <source>
        <dbReference type="PROSITE-ProRule" id="PRU00042"/>
    </source>
</evidence>
<dbReference type="Pfam" id="PF00096">
    <property type="entry name" value="zf-C2H2"/>
    <property type="match status" value="4"/>
</dbReference>
<evidence type="ECO:0000313" key="9">
    <source>
        <dbReference type="Proteomes" id="UP001497472"/>
    </source>
</evidence>
<comment type="caution">
    <text evidence="8">The sequence shown here is derived from an EMBL/GenBank/DDBJ whole genome shotgun (WGS) entry which is preliminary data.</text>
</comment>
<dbReference type="InterPro" id="IPR013087">
    <property type="entry name" value="Znf_C2H2_type"/>
</dbReference>
<dbReference type="GO" id="GO:0003676">
    <property type="term" value="F:nucleic acid binding"/>
    <property type="evidence" value="ECO:0007669"/>
    <property type="project" value="InterPro"/>
</dbReference>
<keyword evidence="4" id="KW-0862">Zinc</keyword>
<feature type="domain" description="C2H2-type" evidence="7">
    <location>
        <begin position="440"/>
        <end position="468"/>
    </location>
</feature>
<feature type="region of interest" description="Disordered" evidence="6">
    <location>
        <begin position="118"/>
        <end position="151"/>
    </location>
</feature>
<feature type="domain" description="C2H2-type" evidence="7">
    <location>
        <begin position="529"/>
        <end position="557"/>
    </location>
</feature>
<feature type="domain" description="C2H2-type" evidence="7">
    <location>
        <begin position="501"/>
        <end position="528"/>
    </location>
</feature>